<name>A0ACC1JGF5_9FUNG</name>
<organism evidence="1 2">
    <name type="scientific">Linderina macrospora</name>
    <dbReference type="NCBI Taxonomy" id="4868"/>
    <lineage>
        <taxon>Eukaryota</taxon>
        <taxon>Fungi</taxon>
        <taxon>Fungi incertae sedis</taxon>
        <taxon>Zoopagomycota</taxon>
        <taxon>Kickxellomycotina</taxon>
        <taxon>Kickxellomycetes</taxon>
        <taxon>Kickxellales</taxon>
        <taxon>Kickxellaceae</taxon>
        <taxon>Linderina</taxon>
    </lineage>
</organism>
<gene>
    <name evidence="1" type="primary">WRAP73</name>
    <name evidence="1" type="ORF">FBU59_000669</name>
</gene>
<keyword evidence="2" id="KW-1185">Reference proteome</keyword>
<dbReference type="Proteomes" id="UP001150603">
    <property type="component" value="Unassembled WGS sequence"/>
</dbReference>
<evidence type="ECO:0000313" key="2">
    <source>
        <dbReference type="Proteomes" id="UP001150603"/>
    </source>
</evidence>
<reference evidence="1" key="1">
    <citation type="submission" date="2022-07" db="EMBL/GenBank/DDBJ databases">
        <title>Phylogenomic reconstructions and comparative analyses of Kickxellomycotina fungi.</title>
        <authorList>
            <person name="Reynolds N.K."/>
            <person name="Stajich J.E."/>
            <person name="Barry K."/>
            <person name="Grigoriev I.V."/>
            <person name="Crous P."/>
            <person name="Smith M.E."/>
        </authorList>
    </citation>
    <scope>NUCLEOTIDE SEQUENCE</scope>
    <source>
        <strain evidence="1">NRRL 5244</strain>
    </source>
</reference>
<proteinExistence type="predicted"/>
<evidence type="ECO:0000313" key="1">
    <source>
        <dbReference type="EMBL" id="KAJ1950463.1"/>
    </source>
</evidence>
<dbReference type="EMBL" id="JANBPW010000199">
    <property type="protein sequence ID" value="KAJ1950463.1"/>
    <property type="molecule type" value="Genomic_DNA"/>
</dbReference>
<sequence length="454" mass="50215">MEFTDLYKQSNSLVAFSPDGHYIAVAVEHRLIVRDTENPKRIQRVYACEYPAIQDLSWSSDSQYILTASYMHDRVDVWSLEDEQWRCSITDEVSRVARALWAPDGRHILTMGELELRLSVWSLETGACRYMENPKAGRSCLAFHPDGSYMAVVQRHDYRDFIGIYGVGRWEMAREIPLEHMVDCAGVAWSPDGLHLCAWDMGANASAVVFNAIGMVKRALVEDGLGTGRAVWSPTGEFLALCGMDRTIHMLNELTWRSIATLMQKPTVPVSADVFVETNVDVPLAQQAKALGGTGAAAAARQHSKFDLETPTLAEDGSGDSQPVRIRVRVPADIHRAKDRPAVRAMFSADGALLATHDESMPNCVWVWAVDEMRCRAVVQMMAPVREFKWSPVENVLAMVTGSSNVYLWQDAKGCMVCEVPAVSALAVGVRWNPNGDSLAVLAKGLFCLALLPV</sequence>
<comment type="caution">
    <text evidence="1">The sequence shown here is derived from an EMBL/GenBank/DDBJ whole genome shotgun (WGS) entry which is preliminary data.</text>
</comment>
<protein>
    <submittedName>
        <fullName evidence="1">WD repeat-containing protein wrap73</fullName>
    </submittedName>
</protein>
<accession>A0ACC1JGF5</accession>